<dbReference type="PROSITE" id="PS00134">
    <property type="entry name" value="TRYPSIN_HIS"/>
    <property type="match status" value="1"/>
</dbReference>
<dbReference type="InterPro" id="IPR009003">
    <property type="entry name" value="Peptidase_S1_PA"/>
</dbReference>
<evidence type="ECO:0000256" key="3">
    <source>
        <dbReference type="SAM" id="SignalP"/>
    </source>
</evidence>
<evidence type="ECO:0000313" key="5">
    <source>
        <dbReference type="EMBL" id="ALE15222.1"/>
    </source>
</evidence>
<name>A0A0M3T9F4_9NEOP</name>
<evidence type="ECO:0000259" key="4">
    <source>
        <dbReference type="PROSITE" id="PS50240"/>
    </source>
</evidence>
<feature type="domain" description="Peptidase S1" evidence="4">
    <location>
        <begin position="59"/>
        <end position="291"/>
    </location>
</feature>
<dbReference type="SMART" id="SM00020">
    <property type="entry name" value="Tryp_SPc"/>
    <property type="match status" value="1"/>
</dbReference>
<dbReference type="GO" id="GO:0004252">
    <property type="term" value="F:serine-type endopeptidase activity"/>
    <property type="evidence" value="ECO:0007669"/>
    <property type="project" value="UniProtKB-EC"/>
</dbReference>
<accession>A0A0M3T9F4</accession>
<dbReference type="InterPro" id="IPR051333">
    <property type="entry name" value="CLIP_Serine_Protease"/>
</dbReference>
<evidence type="ECO:0000256" key="2">
    <source>
        <dbReference type="RuleBase" id="RU363034"/>
    </source>
</evidence>
<dbReference type="EC" id="3.4.21.1" evidence="5"/>
<organism evidence="5">
    <name type="scientific">Diatraea saccharalis</name>
    <name type="common">sugarcane borer</name>
    <dbReference type="NCBI Taxonomy" id="40085"/>
    <lineage>
        <taxon>Eukaryota</taxon>
        <taxon>Metazoa</taxon>
        <taxon>Ecdysozoa</taxon>
        <taxon>Arthropoda</taxon>
        <taxon>Hexapoda</taxon>
        <taxon>Insecta</taxon>
        <taxon>Pterygota</taxon>
        <taxon>Neoptera</taxon>
        <taxon>Endopterygota</taxon>
        <taxon>Lepidoptera</taxon>
        <taxon>Glossata</taxon>
        <taxon>Ditrysia</taxon>
        <taxon>Pyraloidea</taxon>
        <taxon>Crambidae</taxon>
        <taxon>Crambinae</taxon>
        <taxon>Diatraea</taxon>
    </lineage>
</organism>
<dbReference type="CDD" id="cd00190">
    <property type="entry name" value="Tryp_SPc"/>
    <property type="match status" value="1"/>
</dbReference>
<sequence>MSLQCVVLLLAAAACASGAAVGKGEPIVTGLDYHELYGIPTATRIRQAEQGQDFDGNRIFGGSAAGVGAHPHLGGLIVTLHDNRQSVCGSSLLTNTRSVTAAHCWIIGNSPARTLTIVFGSNRLFSGGVRLVTNDILTHASYNPNNLNNDIGIVRHGWVSYTNTINRILLPPGSNSYANVWAVAAGYGREGPNTPIVNNQGKNHANKLVITNAQCANVFGGVIVASTICATGSGNASVCPGDSGGPLSIGSGNNRELIGVTSFVSARGCNLGMPAGFARVTSFRTWIQQRL</sequence>
<dbReference type="InterPro" id="IPR001314">
    <property type="entry name" value="Peptidase_S1A"/>
</dbReference>
<dbReference type="SUPFAM" id="SSF50494">
    <property type="entry name" value="Trypsin-like serine proteases"/>
    <property type="match status" value="1"/>
</dbReference>
<protein>
    <submittedName>
        <fullName evidence="5">Chymotrypsin-like serine protease</fullName>
        <ecNumber evidence="5">3.4.21.1</ecNumber>
    </submittedName>
</protein>
<dbReference type="GO" id="GO:0006508">
    <property type="term" value="P:proteolysis"/>
    <property type="evidence" value="ECO:0007669"/>
    <property type="project" value="UniProtKB-KW"/>
</dbReference>
<keyword evidence="2" id="KW-0720">Serine protease</keyword>
<dbReference type="Gene3D" id="2.40.10.10">
    <property type="entry name" value="Trypsin-like serine proteases"/>
    <property type="match status" value="2"/>
</dbReference>
<dbReference type="PROSITE" id="PS50240">
    <property type="entry name" value="TRYPSIN_DOM"/>
    <property type="match status" value="1"/>
</dbReference>
<reference evidence="5" key="1">
    <citation type="submission" date="2015-03" db="EMBL/GenBank/DDBJ databases">
        <title>Comparative analyses of expression profiling of trypsin and chymotrypsin genes from Lepidoptera species with different levels of sensitivity to soybean peptidase inhibitors.</title>
        <authorList>
            <person name="Souza T.P."/>
            <person name="Dias R.O."/>
            <person name="Castelhano E.C."/>
            <person name="Brandao M.M."/>
            <person name="Moura D.S."/>
            <person name="Silva-Filho M.C."/>
        </authorList>
    </citation>
    <scope>NUCLEOTIDE SEQUENCE</scope>
    <source>
        <strain evidence="5">V2_51</strain>
        <tissue evidence="5">Midgut</tissue>
    </source>
</reference>
<keyword evidence="1" id="KW-1015">Disulfide bond</keyword>
<dbReference type="PANTHER" id="PTHR24260:SF148">
    <property type="entry name" value="IP09309P-RELATED"/>
    <property type="match status" value="1"/>
</dbReference>
<dbReference type="AlphaFoldDB" id="A0A0M3T9F4"/>
<dbReference type="PANTHER" id="PTHR24260">
    <property type="match status" value="1"/>
</dbReference>
<feature type="chain" id="PRO_5005789685" evidence="3">
    <location>
        <begin position="19"/>
        <end position="291"/>
    </location>
</feature>
<dbReference type="InterPro" id="IPR043504">
    <property type="entry name" value="Peptidase_S1_PA_chymotrypsin"/>
</dbReference>
<keyword evidence="3" id="KW-0732">Signal</keyword>
<dbReference type="EMBL" id="KR024680">
    <property type="protein sequence ID" value="ALE15222.1"/>
    <property type="molecule type" value="mRNA"/>
</dbReference>
<proteinExistence type="evidence at transcript level"/>
<feature type="signal peptide" evidence="3">
    <location>
        <begin position="1"/>
        <end position="18"/>
    </location>
</feature>
<dbReference type="PROSITE" id="PS00135">
    <property type="entry name" value="TRYPSIN_SER"/>
    <property type="match status" value="1"/>
</dbReference>
<evidence type="ECO:0000256" key="1">
    <source>
        <dbReference type="ARBA" id="ARBA00023157"/>
    </source>
</evidence>
<dbReference type="PRINTS" id="PR00722">
    <property type="entry name" value="CHYMOTRYPSIN"/>
</dbReference>
<dbReference type="InterPro" id="IPR033116">
    <property type="entry name" value="TRYPSIN_SER"/>
</dbReference>
<keyword evidence="2 5" id="KW-0645">Protease</keyword>
<dbReference type="Pfam" id="PF00089">
    <property type="entry name" value="Trypsin"/>
    <property type="match status" value="1"/>
</dbReference>
<dbReference type="InterPro" id="IPR001254">
    <property type="entry name" value="Trypsin_dom"/>
</dbReference>
<dbReference type="InterPro" id="IPR018114">
    <property type="entry name" value="TRYPSIN_HIS"/>
</dbReference>
<keyword evidence="2 5" id="KW-0378">Hydrolase</keyword>